<feature type="compositionally biased region" description="Polar residues" evidence="1">
    <location>
        <begin position="204"/>
        <end position="223"/>
    </location>
</feature>
<keyword evidence="3" id="KW-1185">Reference proteome</keyword>
<dbReference type="InterPro" id="IPR037646">
    <property type="entry name" value="PROSER3"/>
</dbReference>
<dbReference type="PANTHER" id="PTHR22045:SF6">
    <property type="entry name" value="PROLINE AND SERINE-RICH PROTEIN 3"/>
    <property type="match status" value="1"/>
</dbReference>
<sequence>MQDKVSRLLDVNTHSLSNDSPLVSPEGLGCSDDLSLENMGKPLENSLHRSDHAINSNFSKYLTPTQTLAVGYLASGMKPEDDILYQWRLRRRMEQCGRQPQSDLQLPVPYGSLCSLLQQTQNNLLTRDHSSTVIGTMAQASSDICTQEPPPPFTFPHPSLSQFQPKHHISPRTSHINDILPCPLQSSPMLLPKESKQHLRKSSTDTATATCTPLSTDQLNFKNTPDHQRNKSHSSLHRYLPENKEGHCLISKKSGKGGKGVMSQRVGTEAETRKKITSSSREKCSRFGRHMDQSDPALRGDQDGKRLKRKDSHKARRREASALSPSPLQSTLGMVVSEVLFPDFGSADTTRMSSTDSFEDTQSFPPQPLTTPHRLQRPSEIINKLLIESEDSDELEFEDDPLLLVLREQRGWVKQRICDMDMLLKAWHEKQPL</sequence>
<dbReference type="Proteomes" id="UP000823561">
    <property type="component" value="Chromosome 13"/>
</dbReference>
<accession>A0AAV6GEC5</accession>
<comment type="caution">
    <text evidence="2">The sequence shown here is derived from an EMBL/GenBank/DDBJ whole genome shotgun (WGS) entry which is preliminary data.</text>
</comment>
<evidence type="ECO:0000256" key="1">
    <source>
        <dbReference type="SAM" id="MobiDB-lite"/>
    </source>
</evidence>
<evidence type="ECO:0000313" key="2">
    <source>
        <dbReference type="EMBL" id="KAG5271910.1"/>
    </source>
</evidence>
<feature type="region of interest" description="Disordered" evidence="1">
    <location>
        <begin position="1"/>
        <end position="24"/>
    </location>
</feature>
<name>A0AAV6GEC5_9TELE</name>
<feature type="region of interest" description="Disordered" evidence="1">
    <location>
        <begin position="348"/>
        <end position="374"/>
    </location>
</feature>
<gene>
    <name evidence="2" type="ORF">AALO_G00185470</name>
</gene>
<evidence type="ECO:0000313" key="3">
    <source>
        <dbReference type="Proteomes" id="UP000823561"/>
    </source>
</evidence>
<feature type="compositionally biased region" description="Polar residues" evidence="1">
    <location>
        <begin position="348"/>
        <end position="364"/>
    </location>
</feature>
<dbReference type="PANTHER" id="PTHR22045">
    <property type="entry name" value="PROLINE AND SERINE-RICH PROTEIN 3"/>
    <property type="match status" value="1"/>
</dbReference>
<reference evidence="2" key="1">
    <citation type="submission" date="2020-10" db="EMBL/GenBank/DDBJ databases">
        <title>Chromosome-scale genome assembly of the Allis shad, Alosa alosa.</title>
        <authorList>
            <person name="Margot Z."/>
            <person name="Christophe K."/>
            <person name="Cabau C."/>
            <person name="Louis A."/>
            <person name="Berthelot C."/>
            <person name="Parey E."/>
            <person name="Roest Crollius H."/>
            <person name="Montfort J."/>
            <person name="Robinson-Rechavi M."/>
            <person name="Bucao C."/>
            <person name="Bouchez O."/>
            <person name="Gislard M."/>
            <person name="Lluch J."/>
            <person name="Milhes M."/>
            <person name="Lampietro C."/>
            <person name="Lopez Roques C."/>
            <person name="Donnadieu C."/>
            <person name="Braasch I."/>
            <person name="Desvignes T."/>
            <person name="Postlethwait J."/>
            <person name="Bobe J."/>
            <person name="Guiguen Y."/>
        </authorList>
    </citation>
    <scope>NUCLEOTIDE SEQUENCE</scope>
    <source>
        <strain evidence="2">M-15738</strain>
        <tissue evidence="2">Blood</tissue>
    </source>
</reference>
<protein>
    <submittedName>
        <fullName evidence="2">Uncharacterized protein</fullName>
    </submittedName>
</protein>
<feature type="compositionally biased region" description="Polar residues" evidence="1">
    <location>
        <begin position="12"/>
        <end position="21"/>
    </location>
</feature>
<feature type="compositionally biased region" description="Basic and acidic residues" evidence="1">
    <location>
        <begin position="268"/>
        <end position="305"/>
    </location>
</feature>
<dbReference type="AlphaFoldDB" id="A0AAV6GEC5"/>
<organism evidence="2 3">
    <name type="scientific">Alosa alosa</name>
    <name type="common">allis shad</name>
    <dbReference type="NCBI Taxonomy" id="278164"/>
    <lineage>
        <taxon>Eukaryota</taxon>
        <taxon>Metazoa</taxon>
        <taxon>Chordata</taxon>
        <taxon>Craniata</taxon>
        <taxon>Vertebrata</taxon>
        <taxon>Euteleostomi</taxon>
        <taxon>Actinopterygii</taxon>
        <taxon>Neopterygii</taxon>
        <taxon>Teleostei</taxon>
        <taxon>Clupei</taxon>
        <taxon>Clupeiformes</taxon>
        <taxon>Clupeoidei</taxon>
        <taxon>Clupeidae</taxon>
        <taxon>Alosa</taxon>
    </lineage>
</organism>
<dbReference type="EMBL" id="JADWDJ010000013">
    <property type="protein sequence ID" value="KAG5271910.1"/>
    <property type="molecule type" value="Genomic_DNA"/>
</dbReference>
<feature type="region of interest" description="Disordered" evidence="1">
    <location>
        <begin position="200"/>
        <end position="329"/>
    </location>
</feature>
<proteinExistence type="predicted"/>
<feature type="compositionally biased region" description="Basic residues" evidence="1">
    <location>
        <begin position="306"/>
        <end position="317"/>
    </location>
</feature>